<keyword evidence="6 12" id="KW-0812">Transmembrane</keyword>
<dbReference type="PANTHER" id="PTHR10110">
    <property type="entry name" value="SODIUM/HYDROGEN EXCHANGER"/>
    <property type="match status" value="1"/>
</dbReference>
<dbReference type="GO" id="GO:0005886">
    <property type="term" value="C:plasma membrane"/>
    <property type="evidence" value="ECO:0007669"/>
    <property type="project" value="UniProtKB-SubCell"/>
</dbReference>
<dbReference type="AlphaFoldDB" id="A0A8J3E4L7"/>
<dbReference type="InterPro" id="IPR018422">
    <property type="entry name" value="Cation/H_exchanger_CPA1"/>
</dbReference>
<dbReference type="InterPro" id="IPR004709">
    <property type="entry name" value="NaH_exchanger"/>
</dbReference>
<comment type="subcellular location">
    <subcellularLocation>
        <location evidence="1">Cell membrane</location>
        <topology evidence="1">Multi-pass membrane protein</topology>
    </subcellularLocation>
</comment>
<evidence type="ECO:0000256" key="12">
    <source>
        <dbReference type="SAM" id="Phobius"/>
    </source>
</evidence>
<dbReference type="EMBL" id="BMJQ01000010">
    <property type="protein sequence ID" value="GGF28326.1"/>
    <property type="molecule type" value="Genomic_DNA"/>
</dbReference>
<feature type="transmembrane region" description="Helical" evidence="12">
    <location>
        <begin position="29"/>
        <end position="51"/>
    </location>
</feature>
<dbReference type="Proteomes" id="UP000646365">
    <property type="component" value="Unassembled WGS sequence"/>
</dbReference>
<dbReference type="GO" id="GO:0098719">
    <property type="term" value="P:sodium ion import across plasma membrane"/>
    <property type="evidence" value="ECO:0007669"/>
    <property type="project" value="TreeGrafter"/>
</dbReference>
<keyword evidence="3" id="KW-0813">Transport</keyword>
<feature type="transmembrane region" description="Helical" evidence="12">
    <location>
        <begin position="182"/>
        <end position="207"/>
    </location>
</feature>
<evidence type="ECO:0000256" key="2">
    <source>
        <dbReference type="ARBA" id="ARBA00007367"/>
    </source>
</evidence>
<evidence type="ECO:0000256" key="11">
    <source>
        <dbReference type="ARBA" id="ARBA00023201"/>
    </source>
</evidence>
<dbReference type="Pfam" id="PF00999">
    <property type="entry name" value="Na_H_Exchanger"/>
    <property type="match status" value="1"/>
</dbReference>
<name>A0A8J3E4L7_9PROT</name>
<feature type="transmembrane region" description="Helical" evidence="12">
    <location>
        <begin position="81"/>
        <end position="105"/>
    </location>
</feature>
<reference evidence="14" key="2">
    <citation type="submission" date="2020-09" db="EMBL/GenBank/DDBJ databases">
        <authorList>
            <person name="Sun Q."/>
            <person name="Zhou Y."/>
        </authorList>
    </citation>
    <scope>NUCLEOTIDE SEQUENCE</scope>
    <source>
        <strain evidence="14">CGMCC 1.15725</strain>
    </source>
</reference>
<feature type="transmembrane region" description="Helical" evidence="12">
    <location>
        <begin position="304"/>
        <end position="324"/>
    </location>
</feature>
<protein>
    <submittedName>
        <fullName evidence="14">Sodium/hydrogen exchanger</fullName>
    </submittedName>
</protein>
<evidence type="ECO:0000256" key="4">
    <source>
        <dbReference type="ARBA" id="ARBA00022449"/>
    </source>
</evidence>
<dbReference type="Gene3D" id="6.10.140.1330">
    <property type="match status" value="1"/>
</dbReference>
<evidence type="ECO:0000256" key="9">
    <source>
        <dbReference type="ARBA" id="ARBA00023065"/>
    </source>
</evidence>
<dbReference type="PANTHER" id="PTHR10110:SF195">
    <property type="entry name" value="NA(+)_H(+) ANTIPORTER NHAS2"/>
    <property type="match status" value="1"/>
</dbReference>
<dbReference type="GO" id="GO:0015385">
    <property type="term" value="F:sodium:proton antiporter activity"/>
    <property type="evidence" value="ECO:0007669"/>
    <property type="project" value="InterPro"/>
</dbReference>
<evidence type="ECO:0000256" key="7">
    <source>
        <dbReference type="ARBA" id="ARBA00022989"/>
    </source>
</evidence>
<sequence length="402" mass="43002">MEALLTTLVGLLVAAIAVALMARRLRLPYTVGLVLSGVALAISKIGSGAFLTHDFIFDIVLPPLLFEAAINIHWHELRRDLVPVLVLAIVGTVTAAAIVASGLVWTLGWPLPFALLFGVLIAATDPVSVIAMFKDNGVKGRLRLLVESESLFNDGAAAVLFTLVLAWTETGDVSSALPADEIMWRLFVIVLGGVMAGLTCAWATIALVGRTGDYLVESTLTTVAAYGSFLLAERFHGSGVLATVAAGLVTGNVGLFAESGRSRLSLKGREFILALWDFIAFLANSLVFLLIGLAVATIPFDRLGIRALSIILLLVLLSRAATVYPLSCLFSRSQWAISTRDQHILWWGGLRGALGLALALSLPPALPYRGEILVATFAVVVFSVVIQGLTMPLLLRWRRPRD</sequence>
<keyword evidence="15" id="KW-1185">Reference proteome</keyword>
<evidence type="ECO:0000256" key="6">
    <source>
        <dbReference type="ARBA" id="ARBA00022692"/>
    </source>
</evidence>
<evidence type="ECO:0000256" key="5">
    <source>
        <dbReference type="ARBA" id="ARBA00022475"/>
    </source>
</evidence>
<dbReference type="GO" id="GO:0015386">
    <property type="term" value="F:potassium:proton antiporter activity"/>
    <property type="evidence" value="ECO:0007669"/>
    <property type="project" value="TreeGrafter"/>
</dbReference>
<keyword evidence="7 12" id="KW-1133">Transmembrane helix</keyword>
<evidence type="ECO:0000313" key="15">
    <source>
        <dbReference type="Proteomes" id="UP000646365"/>
    </source>
</evidence>
<dbReference type="InterPro" id="IPR006153">
    <property type="entry name" value="Cation/H_exchanger_TM"/>
</dbReference>
<dbReference type="PRINTS" id="PR01084">
    <property type="entry name" value="NAHEXCHNGR"/>
</dbReference>
<evidence type="ECO:0000256" key="3">
    <source>
        <dbReference type="ARBA" id="ARBA00022448"/>
    </source>
</evidence>
<keyword evidence="10 12" id="KW-0472">Membrane</keyword>
<evidence type="ECO:0000259" key="13">
    <source>
        <dbReference type="Pfam" id="PF00999"/>
    </source>
</evidence>
<keyword evidence="8" id="KW-0915">Sodium</keyword>
<evidence type="ECO:0000256" key="8">
    <source>
        <dbReference type="ARBA" id="ARBA00023053"/>
    </source>
</evidence>
<keyword evidence="9" id="KW-0406">Ion transport</keyword>
<dbReference type="GO" id="GO:0051453">
    <property type="term" value="P:regulation of intracellular pH"/>
    <property type="evidence" value="ECO:0007669"/>
    <property type="project" value="TreeGrafter"/>
</dbReference>
<dbReference type="RefSeq" id="WP_189048640.1">
    <property type="nucleotide sequence ID" value="NZ_BMJQ01000010.1"/>
</dbReference>
<reference evidence="14" key="1">
    <citation type="journal article" date="2014" name="Int. J. Syst. Evol. Microbiol.">
        <title>Complete genome sequence of Corynebacterium casei LMG S-19264T (=DSM 44701T), isolated from a smear-ripened cheese.</title>
        <authorList>
            <consortium name="US DOE Joint Genome Institute (JGI-PGF)"/>
            <person name="Walter F."/>
            <person name="Albersmeier A."/>
            <person name="Kalinowski J."/>
            <person name="Ruckert C."/>
        </authorList>
    </citation>
    <scope>NUCLEOTIDE SEQUENCE</scope>
    <source>
        <strain evidence="14">CGMCC 1.15725</strain>
    </source>
</reference>
<evidence type="ECO:0000313" key="14">
    <source>
        <dbReference type="EMBL" id="GGF28326.1"/>
    </source>
</evidence>
<keyword evidence="11" id="KW-0739">Sodium transport</keyword>
<evidence type="ECO:0000256" key="1">
    <source>
        <dbReference type="ARBA" id="ARBA00004651"/>
    </source>
</evidence>
<accession>A0A8J3E4L7</accession>
<gene>
    <name evidence="14" type="ORF">GCM10011611_37970</name>
</gene>
<keyword evidence="4" id="KW-0050">Antiport</keyword>
<keyword evidence="5" id="KW-1003">Cell membrane</keyword>
<feature type="transmembrane region" description="Helical" evidence="12">
    <location>
        <begin position="238"/>
        <end position="257"/>
    </location>
</feature>
<feature type="transmembrane region" description="Helical" evidence="12">
    <location>
        <begin position="278"/>
        <end position="298"/>
    </location>
</feature>
<feature type="transmembrane region" description="Helical" evidence="12">
    <location>
        <begin position="111"/>
        <end position="131"/>
    </location>
</feature>
<proteinExistence type="inferred from homology"/>
<feature type="transmembrane region" description="Helical" evidence="12">
    <location>
        <begin position="344"/>
        <end position="366"/>
    </location>
</feature>
<comment type="similarity">
    <text evidence="2">Belongs to the monovalent cation:proton antiporter 1 (CPA1) transporter (TC 2.A.36) family.</text>
</comment>
<feature type="transmembrane region" description="Helical" evidence="12">
    <location>
        <begin position="372"/>
        <end position="395"/>
    </location>
</feature>
<feature type="domain" description="Cation/H+ exchanger transmembrane" evidence="13">
    <location>
        <begin position="12"/>
        <end position="397"/>
    </location>
</feature>
<evidence type="ECO:0000256" key="10">
    <source>
        <dbReference type="ARBA" id="ARBA00023136"/>
    </source>
</evidence>
<organism evidence="14 15">
    <name type="scientific">Aliidongia dinghuensis</name>
    <dbReference type="NCBI Taxonomy" id="1867774"/>
    <lineage>
        <taxon>Bacteria</taxon>
        <taxon>Pseudomonadati</taxon>
        <taxon>Pseudomonadota</taxon>
        <taxon>Alphaproteobacteria</taxon>
        <taxon>Rhodospirillales</taxon>
        <taxon>Dongiaceae</taxon>
        <taxon>Aliidongia</taxon>
    </lineage>
</organism>
<comment type="caution">
    <text evidence="14">The sequence shown here is derived from an EMBL/GenBank/DDBJ whole genome shotgun (WGS) entry which is preliminary data.</text>
</comment>